<dbReference type="InterPro" id="IPR001791">
    <property type="entry name" value="Laminin_G"/>
</dbReference>
<accession>A0A1T2LCA5</accession>
<evidence type="ECO:0000313" key="6">
    <source>
        <dbReference type="EMBL" id="OOZ42721.1"/>
    </source>
</evidence>
<dbReference type="InterPro" id="IPR013320">
    <property type="entry name" value="ConA-like_dom_sf"/>
</dbReference>
<dbReference type="SMART" id="SM00560">
    <property type="entry name" value="LamGL"/>
    <property type="match status" value="1"/>
</dbReference>
<dbReference type="OrthoDB" id="5771719at2"/>
<dbReference type="Pfam" id="PF13385">
    <property type="entry name" value="Laminin_G_3"/>
    <property type="match status" value="1"/>
</dbReference>
<keyword evidence="7" id="KW-1185">Reference proteome</keyword>
<feature type="signal peptide" evidence="3">
    <location>
        <begin position="1"/>
        <end position="25"/>
    </location>
</feature>
<dbReference type="InterPro" id="IPR006558">
    <property type="entry name" value="LamG-like"/>
</dbReference>
<dbReference type="AlphaFoldDB" id="A0A1T2LCA5"/>
<evidence type="ECO:0000256" key="1">
    <source>
        <dbReference type="ARBA" id="ARBA00022729"/>
    </source>
</evidence>
<feature type="chain" id="PRO_5012639769" description="LamG-like jellyroll fold domain-containing protein" evidence="3">
    <location>
        <begin position="26"/>
        <end position="418"/>
    </location>
</feature>
<dbReference type="Proteomes" id="UP000190198">
    <property type="component" value="Unassembled WGS sequence"/>
</dbReference>
<comment type="caution">
    <text evidence="6">The sequence shown here is derived from an EMBL/GenBank/DDBJ whole genome shotgun (WGS) entry which is preliminary data.</text>
</comment>
<evidence type="ECO:0000256" key="3">
    <source>
        <dbReference type="SAM" id="SignalP"/>
    </source>
</evidence>
<evidence type="ECO:0000259" key="4">
    <source>
        <dbReference type="SMART" id="SM00282"/>
    </source>
</evidence>
<dbReference type="EMBL" id="MPRK01000016">
    <property type="protein sequence ID" value="OOZ42721.1"/>
    <property type="molecule type" value="Genomic_DNA"/>
</dbReference>
<evidence type="ECO:0000313" key="7">
    <source>
        <dbReference type="Proteomes" id="UP000190198"/>
    </source>
</evidence>
<reference evidence="6 7" key="1">
    <citation type="submission" date="2016-11" db="EMBL/GenBank/DDBJ databases">
        <title>Mixed transmission modes and dynamic genome evolution in an obligate animal-bacterial symbiosis.</title>
        <authorList>
            <person name="Russell S.L."/>
            <person name="Corbett-Detig R.B."/>
            <person name="Cavanaugh C.M."/>
        </authorList>
    </citation>
    <scope>NUCLEOTIDE SEQUENCE [LARGE SCALE GENOMIC DNA]</scope>
    <source>
        <strain evidence="6">Sp-SM6</strain>
    </source>
</reference>
<dbReference type="SUPFAM" id="SSF49899">
    <property type="entry name" value="Concanavalin A-like lectins/glucanases"/>
    <property type="match status" value="1"/>
</dbReference>
<organism evidence="6 7">
    <name type="scientific">Solemya elarraichensis gill symbiont</name>
    <dbReference type="NCBI Taxonomy" id="1918949"/>
    <lineage>
        <taxon>Bacteria</taxon>
        <taxon>Pseudomonadati</taxon>
        <taxon>Pseudomonadota</taxon>
        <taxon>Gammaproteobacteria</taxon>
        <taxon>sulfur-oxidizing symbionts</taxon>
    </lineage>
</organism>
<name>A0A1T2LCA5_9GAMM</name>
<keyword evidence="1 3" id="KW-0732">Signal</keyword>
<evidence type="ECO:0008006" key="8">
    <source>
        <dbReference type="Google" id="ProtNLM"/>
    </source>
</evidence>
<evidence type="ECO:0000256" key="2">
    <source>
        <dbReference type="ARBA" id="ARBA00023157"/>
    </source>
</evidence>
<protein>
    <recommendedName>
        <fullName evidence="8">LamG-like jellyroll fold domain-containing protein</fullName>
    </recommendedName>
</protein>
<gene>
    <name evidence="6" type="ORF">BOW52_01795</name>
</gene>
<feature type="domain" description="LamG-like jellyroll fold" evidence="5">
    <location>
        <begin position="56"/>
        <end position="201"/>
    </location>
</feature>
<evidence type="ECO:0000259" key="5">
    <source>
        <dbReference type="SMART" id="SM00560"/>
    </source>
</evidence>
<dbReference type="Gene3D" id="2.60.120.200">
    <property type="match status" value="1"/>
</dbReference>
<dbReference type="SMART" id="SM00282">
    <property type="entry name" value="LamG"/>
    <property type="match status" value="1"/>
</dbReference>
<keyword evidence="2" id="KW-1015">Disulfide bond</keyword>
<feature type="domain" description="Laminin G" evidence="4">
    <location>
        <begin position="56"/>
        <end position="196"/>
    </location>
</feature>
<proteinExistence type="predicted"/>
<sequence length="418" mass="45391">MEVKKTSCRPSCWRLLFFCLFPAIALGQSNVLDYDGTNDYLLAPGGDGSAFDFGTSDFTIEVWIKSTATGISQGLVTSRFTDVNEGDRYIFYIDTGDKVGFFISLGNNNNDVGSILSTTDVADGTWHHVAAVRKDIRTIELYVNGYMEDSATISGSTATGVDINQGVTIGSGYYPTPSSPSDYFTGQMDELRFWSKAKTLTEMRAQDDIELTGSETDLAAYYNFNQGVAGGNNTSITEVTGQTASVDATIYNFSLTGSTANFVAETPRPTTVAVIGSVDIRSVSVDQLLTDLDASAIAMLITSFGDDKAPDETGPPASLAVLRNLLDADGDGQVAVIHWTTLEEQGTVGFFIDRREPGSEEWIRVNRKLLPGLIDAPLGGEYFYADPGALPGIGYYYRLTEQEAWGSTREYAPYQLRY</sequence>
<dbReference type="CDD" id="cd00110">
    <property type="entry name" value="LamG"/>
    <property type="match status" value="1"/>
</dbReference>